<feature type="domain" description="RING-type" evidence="3">
    <location>
        <begin position="26"/>
        <end position="71"/>
    </location>
</feature>
<feature type="compositionally biased region" description="Low complexity" evidence="2">
    <location>
        <begin position="303"/>
        <end position="319"/>
    </location>
</feature>
<feature type="region of interest" description="Disordered" evidence="2">
    <location>
        <begin position="190"/>
        <end position="380"/>
    </location>
</feature>
<proteinExistence type="predicted"/>
<dbReference type="Pfam" id="PF13639">
    <property type="entry name" value="zf-RING_2"/>
    <property type="match status" value="1"/>
</dbReference>
<sequence>MGLGDVDLLDDGGGDRGKGTPGAVSCSICLEAVMDNGERSWAKLQCGHQFHLDCIGSAFNSKGAMQCPNCRKIEKGQWLYASCSRTQPDLSTDDWQHEEDLYDISFSEMSFGVHWCPFSGLTRLTSSFDEREFSANAYHDLGQHTIFAEHTTGSSSNPPCPPFIAYIGPIRPSSLTSSRNVSDGSNINNHWIGPSVPNQSSIHSVTRSTARTNSDVPRPGTFTHPFLVSQSSSSRAPSSVTSSDIPPYSSRVTRGVRDRVQSLQRYHQRPSGNPTAHTLPTAVGQRSYSNRGLAQVAPPASTSDRSSGFYFFSSGSSRRTFPEGRQPNPSRHNPWGRDQVERESIWGPFYPTASGPDTGIRSSSYQQRHGSERVLSQNRW</sequence>
<dbReference type="GO" id="GO:0016874">
    <property type="term" value="F:ligase activity"/>
    <property type="evidence" value="ECO:0007669"/>
    <property type="project" value="UniProtKB-KW"/>
</dbReference>
<feature type="compositionally biased region" description="Polar residues" evidence="2">
    <location>
        <begin position="261"/>
        <end position="292"/>
    </location>
</feature>
<name>A0A8S0TSX2_OLEEU</name>
<dbReference type="Gene3D" id="3.30.40.10">
    <property type="entry name" value="Zinc/RING finger domain, C3HC4 (zinc finger)"/>
    <property type="match status" value="1"/>
</dbReference>
<dbReference type="InterPro" id="IPR044274">
    <property type="entry name" value="RFI2"/>
</dbReference>
<evidence type="ECO:0000259" key="3">
    <source>
        <dbReference type="PROSITE" id="PS50089"/>
    </source>
</evidence>
<accession>A0A8S0TSX2</accession>
<feature type="compositionally biased region" description="Polar residues" evidence="2">
    <location>
        <begin position="360"/>
        <end position="380"/>
    </location>
</feature>
<dbReference type="InterPro" id="IPR013083">
    <property type="entry name" value="Znf_RING/FYVE/PHD"/>
</dbReference>
<dbReference type="SMART" id="SM00184">
    <property type="entry name" value="RING"/>
    <property type="match status" value="1"/>
</dbReference>
<dbReference type="Gramene" id="OE9A097700T2">
    <property type="protein sequence ID" value="OE9A097700C2"/>
    <property type="gene ID" value="OE9A097700"/>
</dbReference>
<keyword evidence="4" id="KW-0436">Ligase</keyword>
<dbReference type="OrthoDB" id="8062037at2759"/>
<protein>
    <submittedName>
        <fullName evidence="4">E3 ubiquitin- ligase RFI2-like isoform X1</fullName>
    </submittedName>
</protein>
<dbReference type="InterPro" id="IPR001841">
    <property type="entry name" value="Znf_RING"/>
</dbReference>
<reference evidence="4 5" key="1">
    <citation type="submission" date="2019-12" db="EMBL/GenBank/DDBJ databases">
        <authorList>
            <person name="Alioto T."/>
            <person name="Alioto T."/>
            <person name="Gomez Garrido J."/>
        </authorList>
    </citation>
    <scope>NUCLEOTIDE SEQUENCE [LARGE SCALE GENOMIC DNA]</scope>
</reference>
<dbReference type="PROSITE" id="PS50089">
    <property type="entry name" value="ZF_RING_2"/>
    <property type="match status" value="1"/>
</dbReference>
<evidence type="ECO:0000256" key="2">
    <source>
        <dbReference type="SAM" id="MobiDB-lite"/>
    </source>
</evidence>
<dbReference type="GO" id="GO:0008270">
    <property type="term" value="F:zinc ion binding"/>
    <property type="evidence" value="ECO:0007669"/>
    <property type="project" value="UniProtKB-KW"/>
</dbReference>
<dbReference type="EMBL" id="CACTIH010007268">
    <property type="protein sequence ID" value="CAA3007063.1"/>
    <property type="molecule type" value="Genomic_DNA"/>
</dbReference>
<keyword evidence="1" id="KW-0863">Zinc-finger</keyword>
<dbReference type="PANTHER" id="PTHR46798:SF3">
    <property type="entry name" value="RING FINGER FAMILY PROTEIN"/>
    <property type="match status" value="1"/>
</dbReference>
<keyword evidence="5" id="KW-1185">Reference proteome</keyword>
<dbReference type="SUPFAM" id="SSF57850">
    <property type="entry name" value="RING/U-box"/>
    <property type="match status" value="1"/>
</dbReference>
<evidence type="ECO:0000313" key="4">
    <source>
        <dbReference type="EMBL" id="CAA3007063.1"/>
    </source>
</evidence>
<organism evidence="4 5">
    <name type="scientific">Olea europaea subsp. europaea</name>
    <dbReference type="NCBI Taxonomy" id="158383"/>
    <lineage>
        <taxon>Eukaryota</taxon>
        <taxon>Viridiplantae</taxon>
        <taxon>Streptophyta</taxon>
        <taxon>Embryophyta</taxon>
        <taxon>Tracheophyta</taxon>
        <taxon>Spermatophyta</taxon>
        <taxon>Magnoliopsida</taxon>
        <taxon>eudicotyledons</taxon>
        <taxon>Gunneridae</taxon>
        <taxon>Pentapetalae</taxon>
        <taxon>asterids</taxon>
        <taxon>lamiids</taxon>
        <taxon>Lamiales</taxon>
        <taxon>Oleaceae</taxon>
        <taxon>Oleeae</taxon>
        <taxon>Olea</taxon>
    </lineage>
</organism>
<keyword evidence="1" id="KW-0862">Zinc</keyword>
<evidence type="ECO:0000313" key="5">
    <source>
        <dbReference type="Proteomes" id="UP000594638"/>
    </source>
</evidence>
<dbReference type="AlphaFoldDB" id="A0A8S0TSX2"/>
<dbReference type="PANTHER" id="PTHR46798">
    <property type="entry name" value="OS09G0511500 PROTEIN"/>
    <property type="match status" value="1"/>
</dbReference>
<evidence type="ECO:0000256" key="1">
    <source>
        <dbReference type="PROSITE-ProRule" id="PRU00175"/>
    </source>
</evidence>
<feature type="compositionally biased region" description="Low complexity" evidence="2">
    <location>
        <begin position="229"/>
        <end position="243"/>
    </location>
</feature>
<dbReference type="GO" id="GO:0004842">
    <property type="term" value="F:ubiquitin-protein transferase activity"/>
    <property type="evidence" value="ECO:0007669"/>
    <property type="project" value="InterPro"/>
</dbReference>
<keyword evidence="1" id="KW-0479">Metal-binding</keyword>
<feature type="compositionally biased region" description="Polar residues" evidence="2">
    <location>
        <begin position="196"/>
        <end position="215"/>
    </location>
</feature>
<comment type="caution">
    <text evidence="4">The sequence shown here is derived from an EMBL/GenBank/DDBJ whole genome shotgun (WGS) entry which is preliminary data.</text>
</comment>
<gene>
    <name evidence="4" type="ORF">OLEA9_A097700</name>
</gene>
<dbReference type="Proteomes" id="UP000594638">
    <property type="component" value="Unassembled WGS sequence"/>
</dbReference>